<evidence type="ECO:0000313" key="3">
    <source>
        <dbReference type="Proteomes" id="UP000492821"/>
    </source>
</evidence>
<evidence type="ECO:0000313" key="4">
    <source>
        <dbReference type="WBParaSite" id="Pan_g16047.t1"/>
    </source>
</evidence>
<feature type="chain" id="PRO_5028837899" evidence="2">
    <location>
        <begin position="24"/>
        <end position="266"/>
    </location>
</feature>
<keyword evidence="1" id="KW-1133">Transmembrane helix</keyword>
<keyword evidence="1" id="KW-0812">Transmembrane</keyword>
<feature type="transmembrane region" description="Helical" evidence="1">
    <location>
        <begin position="192"/>
        <end position="217"/>
    </location>
</feature>
<organism evidence="3 4">
    <name type="scientific">Panagrellus redivivus</name>
    <name type="common">Microworm</name>
    <dbReference type="NCBI Taxonomy" id="6233"/>
    <lineage>
        <taxon>Eukaryota</taxon>
        <taxon>Metazoa</taxon>
        <taxon>Ecdysozoa</taxon>
        <taxon>Nematoda</taxon>
        <taxon>Chromadorea</taxon>
        <taxon>Rhabditida</taxon>
        <taxon>Tylenchina</taxon>
        <taxon>Panagrolaimomorpha</taxon>
        <taxon>Panagrolaimoidea</taxon>
        <taxon>Panagrolaimidae</taxon>
        <taxon>Panagrellus</taxon>
    </lineage>
</organism>
<reference evidence="3" key="1">
    <citation type="journal article" date="2013" name="Genetics">
        <title>The draft genome and transcriptome of Panagrellus redivivus are shaped by the harsh demands of a free-living lifestyle.</title>
        <authorList>
            <person name="Srinivasan J."/>
            <person name="Dillman A.R."/>
            <person name="Macchietto M.G."/>
            <person name="Heikkinen L."/>
            <person name="Lakso M."/>
            <person name="Fracchia K.M."/>
            <person name="Antoshechkin I."/>
            <person name="Mortazavi A."/>
            <person name="Wong G."/>
            <person name="Sternberg P.W."/>
        </authorList>
    </citation>
    <scope>NUCLEOTIDE SEQUENCE [LARGE SCALE GENOMIC DNA]</scope>
    <source>
        <strain evidence="3">MT8872</strain>
    </source>
</reference>
<reference evidence="4" key="2">
    <citation type="submission" date="2020-10" db="UniProtKB">
        <authorList>
            <consortium name="WormBaseParasite"/>
        </authorList>
    </citation>
    <scope>IDENTIFICATION</scope>
</reference>
<dbReference type="WBParaSite" id="Pan_g16047.t1">
    <property type="protein sequence ID" value="Pan_g16047.t1"/>
    <property type="gene ID" value="Pan_g16047"/>
</dbReference>
<proteinExistence type="predicted"/>
<dbReference type="Proteomes" id="UP000492821">
    <property type="component" value="Unassembled WGS sequence"/>
</dbReference>
<keyword evidence="1" id="KW-0472">Membrane</keyword>
<keyword evidence="2" id="KW-0732">Signal</keyword>
<name>A0A7E4V3I7_PANRE</name>
<accession>A0A7E4V3I7</accession>
<sequence length="266" mass="29162">MIARRLIFFGVLVLFGVYKVTEGQLFGQPCCNTQCCCSVCGSCDAAPVFGSGSWPASAGLGPVSNQCNCQNLTYTCYLYQNVPSPVGPSYGLPPAPYIPSQPAPYVQQPPQVPQYVPPPYVEPPLRPVSPCNKPSCSIMPIPRPQPCNCAIQPCATPCINIDVPITIDSDILDDGISFWEYDADFLKTPQGIIVFVVVILLAILVLCLLIALIAGCIKTFCCCCKKKDTVVESSTSNTQVYNYQTDEYPSKYDEQYYGTRRMRPTY</sequence>
<evidence type="ECO:0000256" key="1">
    <source>
        <dbReference type="SAM" id="Phobius"/>
    </source>
</evidence>
<dbReference type="AlphaFoldDB" id="A0A7E4V3I7"/>
<feature type="signal peptide" evidence="2">
    <location>
        <begin position="1"/>
        <end position="23"/>
    </location>
</feature>
<evidence type="ECO:0000256" key="2">
    <source>
        <dbReference type="SAM" id="SignalP"/>
    </source>
</evidence>
<keyword evidence="3" id="KW-1185">Reference proteome</keyword>
<protein>
    <submittedName>
        <fullName evidence="4">Uncharacterized protein</fullName>
    </submittedName>
</protein>